<organism evidence="3 4">
    <name type="scientific">Thermococcus aggregans</name>
    <dbReference type="NCBI Taxonomy" id="110163"/>
    <lineage>
        <taxon>Archaea</taxon>
        <taxon>Methanobacteriati</taxon>
        <taxon>Methanobacteriota</taxon>
        <taxon>Thermococci</taxon>
        <taxon>Thermococcales</taxon>
        <taxon>Thermococcaceae</taxon>
        <taxon>Thermococcus</taxon>
    </lineage>
</organism>
<dbReference type="Gene3D" id="3.40.350.10">
    <property type="entry name" value="Creatinase/prolidase N-terminal domain"/>
    <property type="match status" value="1"/>
</dbReference>
<dbReference type="InterPro" id="IPR050659">
    <property type="entry name" value="Peptidase_M24B"/>
</dbReference>
<dbReference type="SUPFAM" id="SSF53092">
    <property type="entry name" value="Creatinase/prolidase N-terminal domain"/>
    <property type="match status" value="1"/>
</dbReference>
<evidence type="ECO:0000313" key="3">
    <source>
        <dbReference type="EMBL" id="USS40043.1"/>
    </source>
</evidence>
<reference evidence="3" key="1">
    <citation type="journal article" date="1998" name="Int. J. Syst. Bacteriol. 48 Pt">
        <title>Thermococcus guaymasensis sp. nov. and Thermococcus aggregans sp. nov., two novel thermophilic archaea isolated from the Guaymas Basin hydrothermal vent site.</title>
        <authorList>
            <person name="Canganella F."/>
            <person name="Jones W.J."/>
            <person name="Gambacorta A."/>
            <person name="Antranikian G."/>
        </authorList>
    </citation>
    <scope>NUCLEOTIDE SEQUENCE</scope>
    <source>
        <strain evidence="3">TY</strain>
    </source>
</reference>
<name>A0A9E7SMT4_THEAG</name>
<dbReference type="KEGG" id="tagg:NF865_06775"/>
<feature type="domain" description="Creatinase N-terminal" evidence="2">
    <location>
        <begin position="1"/>
        <end position="159"/>
    </location>
</feature>
<dbReference type="Gene3D" id="3.90.230.10">
    <property type="entry name" value="Creatinase/methionine aminopeptidase superfamily"/>
    <property type="match status" value="1"/>
</dbReference>
<dbReference type="SUPFAM" id="SSF55920">
    <property type="entry name" value="Creatinase/aminopeptidase"/>
    <property type="match status" value="1"/>
</dbReference>
<evidence type="ECO:0000259" key="1">
    <source>
        <dbReference type="Pfam" id="PF00557"/>
    </source>
</evidence>
<dbReference type="InterPro" id="IPR000994">
    <property type="entry name" value="Pept_M24"/>
</dbReference>
<evidence type="ECO:0000313" key="4">
    <source>
        <dbReference type="Proteomes" id="UP001055732"/>
    </source>
</evidence>
<dbReference type="InterPro" id="IPR029149">
    <property type="entry name" value="Creatin/AminoP/Spt16_N"/>
</dbReference>
<reference evidence="3" key="2">
    <citation type="submission" date="2022-06" db="EMBL/GenBank/DDBJ databases">
        <authorList>
            <person name="Park Y.-J."/>
        </authorList>
    </citation>
    <scope>NUCLEOTIDE SEQUENCE</scope>
    <source>
        <strain evidence="3">TY</strain>
    </source>
</reference>
<proteinExistence type="predicted"/>
<dbReference type="Proteomes" id="UP001055732">
    <property type="component" value="Chromosome"/>
</dbReference>
<keyword evidence="4" id="KW-1185">Reference proteome</keyword>
<dbReference type="CDD" id="cd01066">
    <property type="entry name" value="APP_MetAP"/>
    <property type="match status" value="1"/>
</dbReference>
<dbReference type="AlphaFoldDB" id="A0A9E7SMT4"/>
<feature type="domain" description="Peptidase M24" evidence="1">
    <location>
        <begin position="166"/>
        <end position="367"/>
    </location>
</feature>
<evidence type="ECO:0000259" key="2">
    <source>
        <dbReference type="Pfam" id="PF01321"/>
    </source>
</evidence>
<dbReference type="Pfam" id="PF00557">
    <property type="entry name" value="Peptidase_M24"/>
    <property type="match status" value="1"/>
</dbReference>
<protein>
    <submittedName>
        <fullName evidence="3">Xaa-Pro peptidase family protein</fullName>
    </submittedName>
</protein>
<dbReference type="InterPro" id="IPR000587">
    <property type="entry name" value="Creatinase_N"/>
</dbReference>
<dbReference type="Pfam" id="PF01321">
    <property type="entry name" value="Creatinase_N"/>
    <property type="match status" value="1"/>
</dbReference>
<dbReference type="InterPro" id="IPR036005">
    <property type="entry name" value="Creatinase/aminopeptidase-like"/>
</dbReference>
<dbReference type="EMBL" id="CP099582">
    <property type="protein sequence ID" value="USS40043.1"/>
    <property type="molecule type" value="Genomic_DNA"/>
</dbReference>
<accession>A0A9E7SMT4</accession>
<gene>
    <name evidence="3" type="ORF">NF865_06775</name>
</gene>
<dbReference type="PANTHER" id="PTHR46112:SF2">
    <property type="entry name" value="XAA-PRO AMINOPEPTIDASE P-RELATED"/>
    <property type="match status" value="1"/>
</dbReference>
<sequence length="385" mass="43316">MEKYDLDVLVSTTPENVLYLSNYQSVSHKLLKEVQIYAVFPRDLEPVLIIPMSDLDLYADNPSWIKDVRTYGTFYIEEGESTELSKSELRLAKLQKIAKPGLDPFTVLTNVLSEKGLDKSNIGLDEMGIDYVTQSKLKAMLPEANFKPAYNILREIRMIKTKEEIELLRKSAEISQKAVERMLESVKEGVTERELAQELEEVIVRNGAKPFLTVLGCGTRSAFPNALPSDYKVKKGDIIRFDGGCEYKGYYSDIAKIAVLERANEKVKKYFKAIALGVEEAANAIEPGVKASEIFQIAMEAVKKAGIPHYRRHHVGHGIGAECYDPPILRPSNQTVLEPDMVINIETPYYEFGLGGLQVEITIRVTQDGYELLTPQTFDNDLLII</sequence>
<dbReference type="PANTHER" id="PTHR46112">
    <property type="entry name" value="AMINOPEPTIDASE"/>
    <property type="match status" value="1"/>
</dbReference>